<organism evidence="2 3">
    <name type="scientific">Ureibacillus chungkukjangi</name>
    <dbReference type="NCBI Taxonomy" id="1202712"/>
    <lineage>
        <taxon>Bacteria</taxon>
        <taxon>Bacillati</taxon>
        <taxon>Bacillota</taxon>
        <taxon>Bacilli</taxon>
        <taxon>Bacillales</taxon>
        <taxon>Caryophanaceae</taxon>
        <taxon>Ureibacillus</taxon>
    </lineage>
</organism>
<dbReference type="EMBL" id="QJTJ01000002">
    <property type="protein sequence ID" value="PYF08573.1"/>
    <property type="molecule type" value="Genomic_DNA"/>
</dbReference>
<evidence type="ECO:0000256" key="1">
    <source>
        <dbReference type="SAM" id="MobiDB-lite"/>
    </source>
</evidence>
<feature type="region of interest" description="Disordered" evidence="1">
    <location>
        <begin position="1"/>
        <end position="45"/>
    </location>
</feature>
<feature type="compositionally biased region" description="Low complexity" evidence="1">
    <location>
        <begin position="1"/>
        <end position="31"/>
    </location>
</feature>
<keyword evidence="3" id="KW-1185">Reference proteome</keyword>
<gene>
    <name evidence="2" type="ORF">BJ095_102340</name>
</gene>
<dbReference type="Proteomes" id="UP000247416">
    <property type="component" value="Unassembled WGS sequence"/>
</dbReference>
<dbReference type="AlphaFoldDB" id="A0A318TW14"/>
<accession>A0A318TW14</accession>
<protein>
    <submittedName>
        <fullName evidence="2">Uncharacterized protein</fullName>
    </submittedName>
</protein>
<sequence length="45" mass="4581">MAKSSSRKTSSAKLATKASKVLQSKSSSKVARSLAGSVLAQAKSK</sequence>
<name>A0A318TW14_9BACL</name>
<dbReference type="RefSeq" id="WP_170215869.1">
    <property type="nucleotide sequence ID" value="NZ_CP085009.1"/>
</dbReference>
<comment type="caution">
    <text evidence="2">The sequence shown here is derived from an EMBL/GenBank/DDBJ whole genome shotgun (WGS) entry which is preliminary data.</text>
</comment>
<reference evidence="2 3" key="1">
    <citation type="submission" date="2018-06" db="EMBL/GenBank/DDBJ databases">
        <title>Genomic Encyclopedia of Archaeal and Bacterial Type Strains, Phase II (KMG-II): from individual species to whole genera.</title>
        <authorList>
            <person name="Goeker M."/>
        </authorList>
    </citation>
    <scope>NUCLEOTIDE SEQUENCE [LARGE SCALE GENOMIC DNA]</scope>
    <source>
        <strain evidence="2 3">KACC 16626</strain>
    </source>
</reference>
<proteinExistence type="predicted"/>
<evidence type="ECO:0000313" key="3">
    <source>
        <dbReference type="Proteomes" id="UP000247416"/>
    </source>
</evidence>
<evidence type="ECO:0000313" key="2">
    <source>
        <dbReference type="EMBL" id="PYF08573.1"/>
    </source>
</evidence>